<evidence type="ECO:0000256" key="3">
    <source>
        <dbReference type="ARBA" id="ARBA00023012"/>
    </source>
</evidence>
<organism evidence="6 9">
    <name type="scientific">Pseudoduganella albidiflava</name>
    <dbReference type="NCBI Taxonomy" id="321983"/>
    <lineage>
        <taxon>Bacteria</taxon>
        <taxon>Pseudomonadati</taxon>
        <taxon>Pseudomonadota</taxon>
        <taxon>Betaproteobacteria</taxon>
        <taxon>Burkholderiales</taxon>
        <taxon>Oxalobacteraceae</taxon>
        <taxon>Telluria group</taxon>
        <taxon>Pseudoduganella</taxon>
    </lineage>
</organism>
<dbReference type="AlphaFoldDB" id="A0A411X210"/>
<name>A0A411X210_9BURK</name>
<dbReference type="Proteomes" id="UP000292307">
    <property type="component" value="Chromosome"/>
</dbReference>
<keyword evidence="8" id="KW-1185">Reference proteome</keyword>
<dbReference type="InterPro" id="IPR005467">
    <property type="entry name" value="His_kinase_dom"/>
</dbReference>
<evidence type="ECO:0000313" key="8">
    <source>
        <dbReference type="Proteomes" id="UP000292307"/>
    </source>
</evidence>
<dbReference type="GO" id="GO:0016020">
    <property type="term" value="C:membrane"/>
    <property type="evidence" value="ECO:0007669"/>
    <property type="project" value="InterPro"/>
</dbReference>
<evidence type="ECO:0000256" key="4">
    <source>
        <dbReference type="SAM" id="SignalP"/>
    </source>
</evidence>
<keyword evidence="3" id="KW-0902">Two-component regulatory system</keyword>
<dbReference type="Pfam" id="PF02518">
    <property type="entry name" value="HATPase_c"/>
    <property type="match status" value="1"/>
</dbReference>
<dbReference type="PANTHER" id="PTHR24421:SF59">
    <property type="entry name" value="OXYGEN SENSOR HISTIDINE KINASE NREB"/>
    <property type="match status" value="1"/>
</dbReference>
<dbReference type="Proteomes" id="UP000628442">
    <property type="component" value="Unassembled WGS sequence"/>
</dbReference>
<dbReference type="InterPro" id="IPR050482">
    <property type="entry name" value="Sensor_HK_TwoCompSys"/>
</dbReference>
<dbReference type="PANTHER" id="PTHR24421">
    <property type="entry name" value="NITRATE/NITRITE SENSOR PROTEIN NARX-RELATED"/>
    <property type="match status" value="1"/>
</dbReference>
<dbReference type="Gene3D" id="1.20.5.1930">
    <property type="match status" value="1"/>
</dbReference>
<dbReference type="InterPro" id="IPR036890">
    <property type="entry name" value="HATPase_C_sf"/>
</dbReference>
<feature type="chain" id="PRO_5044601867" evidence="4">
    <location>
        <begin position="22"/>
        <end position="270"/>
    </location>
</feature>
<feature type="domain" description="Histidine kinase" evidence="5">
    <location>
        <begin position="61"/>
        <end position="255"/>
    </location>
</feature>
<protein>
    <submittedName>
        <fullName evidence="7">Sensor histidine kinase</fullName>
    </submittedName>
</protein>
<dbReference type="EMBL" id="CP036401">
    <property type="protein sequence ID" value="QBI02958.1"/>
    <property type="molecule type" value="Genomic_DNA"/>
</dbReference>
<dbReference type="EMBL" id="BMWV01000012">
    <property type="protein sequence ID" value="GGY57747.1"/>
    <property type="molecule type" value="Genomic_DNA"/>
</dbReference>
<dbReference type="InterPro" id="IPR011712">
    <property type="entry name" value="Sig_transdc_His_kin_sub3_dim/P"/>
</dbReference>
<dbReference type="Pfam" id="PF07730">
    <property type="entry name" value="HisKA_3"/>
    <property type="match status" value="1"/>
</dbReference>
<dbReference type="RefSeq" id="WP_131147067.1">
    <property type="nucleotide sequence ID" value="NZ_BMWV01000012.1"/>
</dbReference>
<evidence type="ECO:0000259" key="5">
    <source>
        <dbReference type="PROSITE" id="PS50109"/>
    </source>
</evidence>
<sequence length="270" mass="30224">MSMSRPLLVAALILAAHFAWRLDARPTTLAEQREADARARMAGRRATDSALENIREEERAHIARELHDDLGQLLATLRVDMSLLMRQPVADDATRDLLAGMDGRLLSAITSLRRIASNLRPHALDEGGLYFALQSLRHEFAERHGIVCELAAREDELVLNDRYSTALFRIVQESLTNIARHAQARHVRIALRRHRATLYLTIEDDGRGIAQADMEKPTSFGLLGMRERVWAIRGDIAITGSHRGTRIEIHLPLPGDALDIGKLPNAHRAN</sequence>
<dbReference type="SMART" id="SM00387">
    <property type="entry name" value="HATPase_c"/>
    <property type="match status" value="1"/>
</dbReference>
<evidence type="ECO:0000313" key="6">
    <source>
        <dbReference type="EMBL" id="GGY57747.1"/>
    </source>
</evidence>
<dbReference type="PROSITE" id="PS50109">
    <property type="entry name" value="HIS_KIN"/>
    <property type="match status" value="1"/>
</dbReference>
<evidence type="ECO:0000313" key="7">
    <source>
        <dbReference type="EMBL" id="QBI02958.1"/>
    </source>
</evidence>
<dbReference type="CDD" id="cd16917">
    <property type="entry name" value="HATPase_UhpB-NarQ-NarX-like"/>
    <property type="match status" value="1"/>
</dbReference>
<reference evidence="6" key="1">
    <citation type="journal article" date="2014" name="Int. J. Syst. Evol. Microbiol.">
        <title>Complete genome sequence of Corynebacterium casei LMG S-19264T (=DSM 44701T), isolated from a smear-ripened cheese.</title>
        <authorList>
            <consortium name="US DOE Joint Genome Institute (JGI-PGF)"/>
            <person name="Walter F."/>
            <person name="Albersmeier A."/>
            <person name="Kalinowski J."/>
            <person name="Ruckert C."/>
        </authorList>
    </citation>
    <scope>NUCLEOTIDE SEQUENCE</scope>
    <source>
        <strain evidence="6">KCTC 12343</strain>
    </source>
</reference>
<reference evidence="7 8" key="2">
    <citation type="submission" date="2019-02" db="EMBL/GenBank/DDBJ databases">
        <title>Draft Genome Sequences of Six Type Strains of the Genus Massilia.</title>
        <authorList>
            <person name="Miess H."/>
            <person name="Frediansyhah A."/>
            <person name="Gross H."/>
        </authorList>
    </citation>
    <scope>NUCLEOTIDE SEQUENCE [LARGE SCALE GENOMIC DNA]</scope>
    <source>
        <strain evidence="7 8">DSM 17472</strain>
    </source>
</reference>
<accession>A0A411X210</accession>
<keyword evidence="4" id="KW-0732">Signal</keyword>
<keyword evidence="2 7" id="KW-0418">Kinase</keyword>
<dbReference type="Gene3D" id="3.30.565.10">
    <property type="entry name" value="Histidine kinase-like ATPase, C-terminal domain"/>
    <property type="match status" value="1"/>
</dbReference>
<dbReference type="OrthoDB" id="9797605at2"/>
<dbReference type="GO" id="GO:0046983">
    <property type="term" value="F:protein dimerization activity"/>
    <property type="evidence" value="ECO:0007669"/>
    <property type="project" value="InterPro"/>
</dbReference>
<dbReference type="SUPFAM" id="SSF55874">
    <property type="entry name" value="ATPase domain of HSP90 chaperone/DNA topoisomerase II/histidine kinase"/>
    <property type="match status" value="1"/>
</dbReference>
<evidence type="ECO:0000256" key="1">
    <source>
        <dbReference type="ARBA" id="ARBA00022679"/>
    </source>
</evidence>
<evidence type="ECO:0000313" key="9">
    <source>
        <dbReference type="Proteomes" id="UP000628442"/>
    </source>
</evidence>
<keyword evidence="1" id="KW-0808">Transferase</keyword>
<feature type="signal peptide" evidence="4">
    <location>
        <begin position="1"/>
        <end position="21"/>
    </location>
</feature>
<dbReference type="GO" id="GO:0000155">
    <property type="term" value="F:phosphorelay sensor kinase activity"/>
    <property type="evidence" value="ECO:0007669"/>
    <property type="project" value="InterPro"/>
</dbReference>
<dbReference type="InterPro" id="IPR003594">
    <property type="entry name" value="HATPase_dom"/>
</dbReference>
<proteinExistence type="predicted"/>
<reference evidence="6" key="3">
    <citation type="submission" date="2022-12" db="EMBL/GenBank/DDBJ databases">
        <authorList>
            <person name="Sun Q."/>
            <person name="Kim S."/>
        </authorList>
    </citation>
    <scope>NUCLEOTIDE SEQUENCE</scope>
    <source>
        <strain evidence="6">KCTC 12343</strain>
    </source>
</reference>
<gene>
    <name evidence="7" type="ORF">EYF70_20490</name>
    <name evidence="6" type="ORF">GCM10007387_45250</name>
</gene>
<evidence type="ECO:0000256" key="2">
    <source>
        <dbReference type="ARBA" id="ARBA00022777"/>
    </source>
</evidence>